<evidence type="ECO:0000256" key="5">
    <source>
        <dbReference type="ARBA" id="ARBA00022989"/>
    </source>
</evidence>
<feature type="transmembrane region" description="Helical" evidence="7">
    <location>
        <begin position="321"/>
        <end position="350"/>
    </location>
</feature>
<accession>A0A4P9ZZC4</accession>
<feature type="chain" id="PRO_5020316842" evidence="8">
    <location>
        <begin position="43"/>
        <end position="515"/>
    </location>
</feature>
<dbReference type="GO" id="GO:0005829">
    <property type="term" value="C:cytosol"/>
    <property type="evidence" value="ECO:0007669"/>
    <property type="project" value="GOC"/>
</dbReference>
<keyword evidence="11" id="KW-0675">Receptor</keyword>
<organism evidence="11 12">
    <name type="scientific">Dimargaris cristalligena</name>
    <dbReference type="NCBI Taxonomy" id="215637"/>
    <lineage>
        <taxon>Eukaryota</taxon>
        <taxon>Fungi</taxon>
        <taxon>Fungi incertae sedis</taxon>
        <taxon>Zoopagomycota</taxon>
        <taxon>Kickxellomycotina</taxon>
        <taxon>Dimargaritomycetes</taxon>
        <taxon>Dimargaritales</taxon>
        <taxon>Dimargaritaceae</taxon>
        <taxon>Dimargaris</taxon>
    </lineage>
</organism>
<feature type="non-terminal residue" evidence="11">
    <location>
        <position position="515"/>
    </location>
</feature>
<evidence type="ECO:0000256" key="2">
    <source>
        <dbReference type="ARBA" id="ARBA00007883"/>
    </source>
</evidence>
<proteinExistence type="inferred from homology"/>
<evidence type="ECO:0000313" key="11">
    <source>
        <dbReference type="EMBL" id="RKP38768.1"/>
    </source>
</evidence>
<feature type="signal peptide" evidence="8">
    <location>
        <begin position="1"/>
        <end position="42"/>
    </location>
</feature>
<dbReference type="GO" id="GO:0042147">
    <property type="term" value="P:retrograde transport, endosome to Golgi"/>
    <property type="evidence" value="ECO:0007669"/>
    <property type="project" value="TreeGrafter"/>
</dbReference>
<dbReference type="InterPro" id="IPR009637">
    <property type="entry name" value="GPR107/GPR108-like"/>
</dbReference>
<evidence type="ECO:0000256" key="3">
    <source>
        <dbReference type="ARBA" id="ARBA00022692"/>
    </source>
</evidence>
<sequence>MRPLSPFGYPVGQRQRAGGLRRRSLLLLVLALYLSATNLAWAHSHSTTPQPFIREAPADSLGPSRVIVARDLEDSTYGVRSADRAPLSDDPDERYHCSSIYGTNTVLGSFRPALVNVSFNTGSSAQVALVVFNWLDQDHLGKPNPASTPANPTPKVFVCTDDAMTLLLCDRSEYGQILVSDPQTTHSPILTRYVDLAAITDAADLTNILSYPVAETGIYCVEAVSFRSPSPESFSGEVQWINPYGNLPAVSYPKIMFYGLMTITYLIVGLLWLVGTIRYWREILPVQNYLSLLLICLLVDFAVEFWFFLHYNTYGSKSLPLTIFLIILSALRNSLSFFMLLLVALGYSVVKPSLGSTMLKCQILAGLQFLFATLYGIATIARLGNSDSELVAFIALLPLAITMATFYLWILIGLSRTVRFLQMRHQHFKLAMYRNIWRLLFFCACIIMLLVLVNIINFVFRNDRKWIVFRWQVQWVLFDGWLNALYTFAFFIILYLWRPTKHNSRYGLEELAGDE</sequence>
<keyword evidence="6 7" id="KW-0472">Membrane</keyword>
<dbReference type="PANTHER" id="PTHR21229:SF1">
    <property type="entry name" value="GH17801P"/>
    <property type="match status" value="1"/>
</dbReference>
<evidence type="ECO:0000313" key="12">
    <source>
        <dbReference type="Proteomes" id="UP000268162"/>
    </source>
</evidence>
<dbReference type="STRING" id="215637.A0A4P9ZZC4"/>
<feature type="transmembrane region" description="Helical" evidence="7">
    <location>
        <begin position="390"/>
        <end position="415"/>
    </location>
</feature>
<dbReference type="GO" id="GO:0016020">
    <property type="term" value="C:membrane"/>
    <property type="evidence" value="ECO:0007669"/>
    <property type="project" value="UniProtKB-SubCell"/>
</dbReference>
<dbReference type="InterPro" id="IPR053938">
    <property type="entry name" value="PTM1-like_N"/>
</dbReference>
<dbReference type="PANTHER" id="PTHR21229">
    <property type="entry name" value="LUNG SEVEN TRANSMEMBRANE RECEPTOR"/>
    <property type="match status" value="1"/>
</dbReference>
<protein>
    <submittedName>
        <fullName evidence="11">Lung seven transmembrane receptor-domain-containing protein</fullName>
    </submittedName>
</protein>
<evidence type="ECO:0000259" key="9">
    <source>
        <dbReference type="Pfam" id="PF06814"/>
    </source>
</evidence>
<feature type="transmembrane region" description="Helical" evidence="7">
    <location>
        <begin position="480"/>
        <end position="497"/>
    </location>
</feature>
<dbReference type="GO" id="GO:0005794">
    <property type="term" value="C:Golgi apparatus"/>
    <property type="evidence" value="ECO:0007669"/>
    <property type="project" value="TreeGrafter"/>
</dbReference>
<keyword evidence="4 8" id="KW-0732">Signal</keyword>
<feature type="transmembrane region" description="Helical" evidence="7">
    <location>
        <begin position="362"/>
        <end position="384"/>
    </location>
</feature>
<dbReference type="InterPro" id="IPR053937">
    <property type="entry name" value="GOST_TM"/>
</dbReference>
<keyword evidence="5 7" id="KW-1133">Transmembrane helix</keyword>
<evidence type="ECO:0000256" key="1">
    <source>
        <dbReference type="ARBA" id="ARBA00004141"/>
    </source>
</evidence>
<gene>
    <name evidence="11" type="ORF">BJ085DRAFT_22420</name>
</gene>
<comment type="similarity">
    <text evidence="2">Belongs to the LU7TM family.</text>
</comment>
<evidence type="ECO:0000256" key="6">
    <source>
        <dbReference type="ARBA" id="ARBA00023136"/>
    </source>
</evidence>
<dbReference type="AlphaFoldDB" id="A0A4P9ZZC4"/>
<evidence type="ECO:0000256" key="8">
    <source>
        <dbReference type="SAM" id="SignalP"/>
    </source>
</evidence>
<evidence type="ECO:0000259" key="10">
    <source>
        <dbReference type="Pfam" id="PF21902"/>
    </source>
</evidence>
<name>A0A4P9ZZC4_9FUNG</name>
<feature type="transmembrane region" description="Helical" evidence="7">
    <location>
        <begin position="289"/>
        <end position="309"/>
    </location>
</feature>
<feature type="domain" description="PTM1-like N-terminal" evidence="10">
    <location>
        <begin position="94"/>
        <end position="242"/>
    </location>
</feature>
<dbReference type="Proteomes" id="UP000268162">
    <property type="component" value="Unassembled WGS sequence"/>
</dbReference>
<comment type="subcellular location">
    <subcellularLocation>
        <location evidence="1">Membrane</location>
        <topology evidence="1">Multi-pass membrane protein</topology>
    </subcellularLocation>
</comment>
<feature type="domain" description="GOST seven transmembrane" evidence="9">
    <location>
        <begin position="253"/>
        <end position="503"/>
    </location>
</feature>
<dbReference type="Pfam" id="PF06814">
    <property type="entry name" value="GOST_TM"/>
    <property type="match status" value="1"/>
</dbReference>
<evidence type="ECO:0000256" key="4">
    <source>
        <dbReference type="ARBA" id="ARBA00022729"/>
    </source>
</evidence>
<keyword evidence="3 7" id="KW-0812">Transmembrane</keyword>
<evidence type="ECO:0000256" key="7">
    <source>
        <dbReference type="SAM" id="Phobius"/>
    </source>
</evidence>
<dbReference type="Pfam" id="PF21902">
    <property type="entry name" value="PTM1-like_N"/>
    <property type="match status" value="1"/>
</dbReference>
<feature type="transmembrane region" description="Helical" evidence="7">
    <location>
        <begin position="255"/>
        <end position="277"/>
    </location>
</feature>
<reference evidence="12" key="1">
    <citation type="journal article" date="2018" name="Nat. Microbiol.">
        <title>Leveraging single-cell genomics to expand the fungal tree of life.</title>
        <authorList>
            <person name="Ahrendt S.R."/>
            <person name="Quandt C.A."/>
            <person name="Ciobanu D."/>
            <person name="Clum A."/>
            <person name="Salamov A."/>
            <person name="Andreopoulos B."/>
            <person name="Cheng J.F."/>
            <person name="Woyke T."/>
            <person name="Pelin A."/>
            <person name="Henrissat B."/>
            <person name="Reynolds N.K."/>
            <person name="Benny G.L."/>
            <person name="Smith M.E."/>
            <person name="James T.Y."/>
            <person name="Grigoriev I.V."/>
        </authorList>
    </citation>
    <scope>NUCLEOTIDE SEQUENCE [LARGE SCALE GENOMIC DNA]</scope>
    <source>
        <strain evidence="12">RSA 468</strain>
    </source>
</reference>
<dbReference type="EMBL" id="ML002331">
    <property type="protein sequence ID" value="RKP38768.1"/>
    <property type="molecule type" value="Genomic_DNA"/>
</dbReference>
<feature type="transmembrane region" description="Helical" evidence="7">
    <location>
        <begin position="436"/>
        <end position="460"/>
    </location>
</feature>
<keyword evidence="12" id="KW-1185">Reference proteome</keyword>